<evidence type="ECO:0000313" key="2">
    <source>
        <dbReference type="EMBL" id="AFK17130.1"/>
    </source>
</evidence>
<dbReference type="Pfam" id="PF00550">
    <property type="entry name" value="PP-binding"/>
    <property type="match status" value="1"/>
</dbReference>
<name>A0AAU8PNP7_CORPS</name>
<dbReference type="RefSeq" id="WP_014300844.1">
    <property type="nucleotide sequence ID" value="NC_017945.3"/>
</dbReference>
<proteinExistence type="predicted"/>
<dbReference type="AlphaFoldDB" id="A0AAU8PNP7"/>
<dbReference type="InterPro" id="IPR009081">
    <property type="entry name" value="PP-bd_ACP"/>
</dbReference>
<organism evidence="2 3">
    <name type="scientific">Corynebacterium pseudotuberculosis 258</name>
    <dbReference type="NCBI Taxonomy" id="1168865"/>
    <lineage>
        <taxon>Bacteria</taxon>
        <taxon>Bacillati</taxon>
        <taxon>Actinomycetota</taxon>
        <taxon>Actinomycetes</taxon>
        <taxon>Mycobacteriales</taxon>
        <taxon>Corynebacteriaceae</taxon>
        <taxon>Corynebacterium</taxon>
    </lineage>
</organism>
<dbReference type="Gene3D" id="1.10.1200.10">
    <property type="entry name" value="ACP-like"/>
    <property type="match status" value="1"/>
</dbReference>
<dbReference type="EMBL" id="CP003540">
    <property type="protein sequence ID" value="AFK17130.1"/>
    <property type="molecule type" value="Genomic_DNA"/>
</dbReference>
<dbReference type="SUPFAM" id="SSF47336">
    <property type="entry name" value="ACP-like"/>
    <property type="match status" value="1"/>
</dbReference>
<dbReference type="GeneID" id="93974161"/>
<dbReference type="KEGG" id="coe:CP258_07675"/>
<feature type="domain" description="Carrier" evidence="1">
    <location>
        <begin position="24"/>
        <end position="98"/>
    </location>
</feature>
<accession>A0AAU8PNP7</accession>
<dbReference type="InterPro" id="IPR036736">
    <property type="entry name" value="ACP-like_sf"/>
</dbReference>
<dbReference type="Proteomes" id="UP000006465">
    <property type="component" value="Chromosome"/>
</dbReference>
<dbReference type="PROSITE" id="PS50075">
    <property type="entry name" value="CARRIER"/>
    <property type="match status" value="1"/>
</dbReference>
<evidence type="ECO:0000259" key="1">
    <source>
        <dbReference type="PROSITE" id="PS50075"/>
    </source>
</evidence>
<gene>
    <name evidence="2" type="ORF">CP258_07675</name>
</gene>
<evidence type="ECO:0000313" key="3">
    <source>
        <dbReference type="Proteomes" id="UP000006465"/>
    </source>
</evidence>
<protein>
    <submittedName>
        <fullName evidence="2">Acyl carrier protein</fullName>
    </submittedName>
</protein>
<reference evidence="2 3" key="1">
    <citation type="journal article" date="2013" name="J. Biotechnol.">
        <title>Genome sequence of Corynebacterium pseudotuberculosis biovar equi strain 258 and prediction of antigenic targets to improve biotechnological vaccine production.</title>
        <authorList>
            <person name="Soares S.C."/>
            <person name="Trost E."/>
            <person name="Ramos R.T."/>
            <person name="Carneiro A.R."/>
            <person name="Santos A.R."/>
            <person name="Pinto A.C."/>
            <person name="Barbosa E."/>
            <person name="Aburjaile F."/>
            <person name="Ali A."/>
            <person name="Diniz C.A."/>
            <person name="Hassan S.S."/>
            <person name="Fiaux K."/>
            <person name="Guimaraes L.C."/>
            <person name="Bakhtiar S.M."/>
            <person name="Pereira U."/>
            <person name="Almeida S.S."/>
            <person name="Abreu V.A."/>
            <person name="Rocha F.S."/>
            <person name="Dorella F.A."/>
            <person name="Miyoshi A."/>
            <person name="Silva A."/>
            <person name="Azevedo V."/>
            <person name="Tauch A."/>
        </authorList>
    </citation>
    <scope>NUCLEOTIDE SEQUENCE [LARGE SCALE GENOMIC DNA]</scope>
    <source>
        <strain evidence="2 3">258</strain>
    </source>
</reference>
<sequence length="101" mass="10883">MASLQDQLLKLQDKTSDAASPGTAASTSEKAIAVLALLGVDKESAVPSARLDSLGITSLDRIELTIRIEEHFGFRTTDTAVFALETVQDLIDYAEHKGEQH</sequence>